<dbReference type="AlphaFoldDB" id="A0A6B3C4I0"/>
<gene>
    <name evidence="1" type="ORF">G3I71_38570</name>
</gene>
<sequence length="115" mass="12782">MGDQLWPRFERLSSTVSSAAAGQQDRQDEQLPWMICQQLSLPLALTDREILMLVELRDGVVNGVLSPCRSGTRPTFSMTATQAQATDMMPRHIALAMAELEEKGPRTGPDRSWPV</sequence>
<accession>A0A6B3C4I0</accession>
<reference evidence="1" key="1">
    <citation type="submission" date="2020-01" db="EMBL/GenBank/DDBJ databases">
        <title>Insect and environment-associated Actinomycetes.</title>
        <authorList>
            <person name="Currrie C."/>
            <person name="Chevrette M."/>
            <person name="Carlson C."/>
            <person name="Stubbendieck R."/>
            <person name="Wendt-Pienkowski E."/>
        </authorList>
    </citation>
    <scope>NUCLEOTIDE SEQUENCE</scope>
    <source>
        <strain evidence="1">SID12501</strain>
    </source>
</reference>
<protein>
    <submittedName>
        <fullName evidence="1">Uncharacterized protein</fullName>
    </submittedName>
</protein>
<dbReference type="EMBL" id="JAAGLU010000044">
    <property type="protein sequence ID" value="NEC91579.1"/>
    <property type="molecule type" value="Genomic_DNA"/>
</dbReference>
<evidence type="ECO:0000313" key="1">
    <source>
        <dbReference type="EMBL" id="NEC91579.1"/>
    </source>
</evidence>
<comment type="caution">
    <text evidence="1">The sequence shown here is derived from an EMBL/GenBank/DDBJ whole genome shotgun (WGS) entry which is preliminary data.</text>
</comment>
<dbReference type="RefSeq" id="WP_164322456.1">
    <property type="nucleotide sequence ID" value="NZ_JAAGLU010000044.1"/>
</dbReference>
<name>A0A6B3C4I0_9ACTN</name>
<proteinExistence type="predicted"/>
<organism evidence="1">
    <name type="scientific">Streptomyces sp. SID12501</name>
    <dbReference type="NCBI Taxonomy" id="2706042"/>
    <lineage>
        <taxon>Bacteria</taxon>
        <taxon>Bacillati</taxon>
        <taxon>Actinomycetota</taxon>
        <taxon>Actinomycetes</taxon>
        <taxon>Kitasatosporales</taxon>
        <taxon>Streptomycetaceae</taxon>
        <taxon>Streptomyces</taxon>
    </lineage>
</organism>